<dbReference type="Proteomes" id="UP000198226">
    <property type="component" value="Chromosome I"/>
</dbReference>
<evidence type="ECO:0000313" key="1">
    <source>
        <dbReference type="EMBL" id="SCG81576.1"/>
    </source>
</evidence>
<sequence>MARTVQIRIYTVRAGLLDEWVDQWQRLVVPLRRDLGFGIHGSWKDAARSQHIWVISHDGPESFEEANAAYWASDRRKTLGLDPGDYLVDEEAREVEQTL</sequence>
<dbReference type="AlphaFoldDB" id="A0A109IMK8"/>
<accession>A0A109IMK8</accession>
<dbReference type="EMBL" id="LT607752">
    <property type="protein sequence ID" value="SCG81576.1"/>
    <property type="molecule type" value="Genomic_DNA"/>
</dbReference>
<reference evidence="2" key="1">
    <citation type="submission" date="2016-06" db="EMBL/GenBank/DDBJ databases">
        <authorList>
            <person name="Varghese N."/>
            <person name="Submissions Spin"/>
        </authorList>
    </citation>
    <scope>NUCLEOTIDE SEQUENCE [LARGE SCALE GENOMIC DNA]</scope>
    <source>
        <strain evidence="2">DSM 44983</strain>
    </source>
</reference>
<evidence type="ECO:0000313" key="2">
    <source>
        <dbReference type="Proteomes" id="UP000198226"/>
    </source>
</evidence>
<organism evidence="1 2">
    <name type="scientific">Micromonospora rifamycinica</name>
    <dbReference type="NCBI Taxonomy" id="291594"/>
    <lineage>
        <taxon>Bacteria</taxon>
        <taxon>Bacillati</taxon>
        <taxon>Actinomycetota</taxon>
        <taxon>Actinomycetes</taxon>
        <taxon>Micromonosporales</taxon>
        <taxon>Micromonosporaceae</taxon>
        <taxon>Micromonospora</taxon>
    </lineage>
</organism>
<protein>
    <submittedName>
        <fullName evidence="1">NIPSNAP protein</fullName>
    </submittedName>
</protein>
<dbReference type="RefSeq" id="WP_067304567.1">
    <property type="nucleotide sequence ID" value="NZ_LRMV01000025.1"/>
</dbReference>
<proteinExistence type="predicted"/>
<dbReference type="InterPro" id="IPR011008">
    <property type="entry name" value="Dimeric_a/b-barrel"/>
</dbReference>
<dbReference type="Gene3D" id="3.30.70.100">
    <property type="match status" value="1"/>
</dbReference>
<gene>
    <name evidence="1" type="ORF">GA0070623_5960</name>
</gene>
<name>A0A109IMK8_9ACTN</name>
<dbReference type="SUPFAM" id="SSF54909">
    <property type="entry name" value="Dimeric alpha+beta barrel"/>
    <property type="match status" value="1"/>
</dbReference>
<keyword evidence="2" id="KW-1185">Reference proteome</keyword>
<dbReference type="OrthoDB" id="5188748at2"/>